<evidence type="ECO:0000256" key="2">
    <source>
        <dbReference type="ARBA" id="ARBA00023239"/>
    </source>
</evidence>
<keyword evidence="2" id="KW-0456">Lyase</keyword>
<dbReference type="Pfam" id="PF00378">
    <property type="entry name" value="ECH_1"/>
    <property type="match status" value="1"/>
</dbReference>
<name>A0A7Z0QFC9_9BRAD</name>
<proteinExistence type="inferred from homology"/>
<dbReference type="SUPFAM" id="SSF52096">
    <property type="entry name" value="ClpP/crotonase"/>
    <property type="match status" value="1"/>
</dbReference>
<keyword evidence="3" id="KW-0413">Isomerase</keyword>
<organism evidence="3">
    <name type="scientific">Bradyrhizobium barranii subsp. barranii</name>
    <dbReference type="NCBI Taxonomy" id="2823807"/>
    <lineage>
        <taxon>Bacteria</taxon>
        <taxon>Pseudomonadati</taxon>
        <taxon>Pseudomonadota</taxon>
        <taxon>Alphaproteobacteria</taxon>
        <taxon>Hyphomicrobiales</taxon>
        <taxon>Nitrobacteraceae</taxon>
        <taxon>Bradyrhizobium</taxon>
        <taxon>Bradyrhizobium barranii</taxon>
    </lineage>
</organism>
<dbReference type="PANTHER" id="PTHR11941:SF54">
    <property type="entry name" value="ENOYL-COA HYDRATASE, MITOCHONDRIAL"/>
    <property type="match status" value="1"/>
</dbReference>
<dbReference type="Gene3D" id="1.10.12.10">
    <property type="entry name" value="Lyase 2-enoyl-coa Hydratase, Chain A, domain 2"/>
    <property type="match status" value="1"/>
</dbReference>
<sequence>MENPVTSDNPVAYERAGNIARITLRRPPVNALSLEVIRAVVAALRRAANDPEARVVVLASAIAKRFSAGLDLDILLGKSGAEIREFLQALYIDLYDAQYGLGKPSIAAVGGAARGGGMTMAVSCDVVLAAESATFGYPEIDVGVIPAIHYAHLPRIVGRHRAFELLFTGRVFTAAEARELGVVNRVVADTELDAEVLKLAAEFASKSAAVLRMGRAAFMRQIDLDYRRSIASAVDDFCNVATSDEAQEGLRAFVEKRAPKW</sequence>
<evidence type="ECO:0000256" key="1">
    <source>
        <dbReference type="ARBA" id="ARBA00005254"/>
    </source>
</evidence>
<gene>
    <name evidence="3" type="ORF">G6321_29670</name>
</gene>
<dbReference type="EMBL" id="JACBFH010000001">
    <property type="protein sequence ID" value="NYY92399.1"/>
    <property type="molecule type" value="Genomic_DNA"/>
</dbReference>
<dbReference type="Gene3D" id="3.90.226.10">
    <property type="entry name" value="2-enoyl-CoA Hydratase, Chain A, domain 1"/>
    <property type="match status" value="1"/>
</dbReference>
<dbReference type="InterPro" id="IPR014748">
    <property type="entry name" value="Enoyl-CoA_hydra_C"/>
</dbReference>
<dbReference type="InterPro" id="IPR029045">
    <property type="entry name" value="ClpP/crotonase-like_dom_sf"/>
</dbReference>
<dbReference type="InterPro" id="IPR001753">
    <property type="entry name" value="Enoyl-CoA_hydra/iso"/>
</dbReference>
<dbReference type="AlphaFoldDB" id="A0A7Z0QFC9"/>
<dbReference type="CDD" id="cd06558">
    <property type="entry name" value="crotonase-like"/>
    <property type="match status" value="1"/>
</dbReference>
<reference evidence="3" key="1">
    <citation type="submission" date="2020-06" db="EMBL/GenBank/DDBJ databases">
        <title>Whole Genome Sequence of Bradyrhizobium sp. Strain 323S2.</title>
        <authorList>
            <person name="Bromfield E.S.P."/>
        </authorList>
    </citation>
    <scope>NUCLEOTIDE SEQUENCE [LARGE SCALE GENOMIC DNA]</scope>
    <source>
        <strain evidence="3">323S2</strain>
    </source>
</reference>
<dbReference type="PANTHER" id="PTHR11941">
    <property type="entry name" value="ENOYL-COA HYDRATASE-RELATED"/>
    <property type="match status" value="1"/>
</dbReference>
<evidence type="ECO:0000313" key="3">
    <source>
        <dbReference type="EMBL" id="NYY92399.1"/>
    </source>
</evidence>
<comment type="similarity">
    <text evidence="1">Belongs to the enoyl-CoA hydratase/isomerase family.</text>
</comment>
<dbReference type="GO" id="GO:0016853">
    <property type="term" value="F:isomerase activity"/>
    <property type="evidence" value="ECO:0007669"/>
    <property type="project" value="UniProtKB-KW"/>
</dbReference>
<dbReference type="GO" id="GO:0006635">
    <property type="term" value="P:fatty acid beta-oxidation"/>
    <property type="evidence" value="ECO:0007669"/>
    <property type="project" value="TreeGrafter"/>
</dbReference>
<protein>
    <submittedName>
        <fullName evidence="3">Enoyl-CoA hydratase/isomerase family protein</fullName>
    </submittedName>
</protein>
<comment type="caution">
    <text evidence="3">The sequence shown here is derived from an EMBL/GenBank/DDBJ whole genome shotgun (WGS) entry which is preliminary data.</text>
</comment>
<accession>A0A7Z0QFC9</accession>
<dbReference type="GO" id="GO:0016829">
    <property type="term" value="F:lyase activity"/>
    <property type="evidence" value="ECO:0007669"/>
    <property type="project" value="UniProtKB-KW"/>
</dbReference>